<proteinExistence type="inferred from homology"/>
<dbReference type="SUPFAM" id="SSF52833">
    <property type="entry name" value="Thioredoxin-like"/>
    <property type="match status" value="1"/>
</dbReference>
<dbReference type="Gene3D" id="3.40.30.10">
    <property type="entry name" value="Glutaredoxin"/>
    <property type="match status" value="1"/>
</dbReference>
<dbReference type="AlphaFoldDB" id="A0A176VDI8"/>
<feature type="domain" description="Thioredoxin" evidence="2">
    <location>
        <begin position="84"/>
        <end position="153"/>
    </location>
</feature>
<dbReference type="PROSITE" id="PS00194">
    <property type="entry name" value="THIOREDOXIN_1"/>
    <property type="match status" value="1"/>
</dbReference>
<dbReference type="CDD" id="cd02947">
    <property type="entry name" value="TRX_family"/>
    <property type="match status" value="1"/>
</dbReference>
<accession>A0A176VDI8</accession>
<dbReference type="PANTHER" id="PTHR43601">
    <property type="entry name" value="THIOREDOXIN, MITOCHONDRIAL"/>
    <property type="match status" value="1"/>
</dbReference>
<dbReference type="PANTHER" id="PTHR43601:SF3">
    <property type="entry name" value="THIOREDOXIN, MITOCHONDRIAL"/>
    <property type="match status" value="1"/>
</dbReference>
<sequence length="169" mass="18370">MAHAAICGLGAAVAAAPAGSNLGARKAVTASNGGQSLVPVVGLVNRVPDFHVKAMRWQQRRNCVSGVSGRQRRWQAPVAALKALTVNEADFEEEVLKSNIPVLVEYWATWCGPCRLMSMVMDWAAQDQHESRMLVEVVRCVFNQIAAQTLTLNATVRVDFFSSGARDNF</sequence>
<organism evidence="3 4">
    <name type="scientific">Marchantia polymorpha subsp. ruderalis</name>
    <dbReference type="NCBI Taxonomy" id="1480154"/>
    <lineage>
        <taxon>Eukaryota</taxon>
        <taxon>Viridiplantae</taxon>
        <taxon>Streptophyta</taxon>
        <taxon>Embryophyta</taxon>
        <taxon>Marchantiophyta</taxon>
        <taxon>Marchantiopsida</taxon>
        <taxon>Marchantiidae</taxon>
        <taxon>Marchantiales</taxon>
        <taxon>Marchantiaceae</taxon>
        <taxon>Marchantia</taxon>
    </lineage>
</organism>
<dbReference type="Pfam" id="PF00085">
    <property type="entry name" value="Thioredoxin"/>
    <property type="match status" value="1"/>
</dbReference>
<name>A0A176VDI8_MARPO</name>
<dbReference type="InterPro" id="IPR036249">
    <property type="entry name" value="Thioredoxin-like_sf"/>
</dbReference>
<comment type="caution">
    <text evidence="3">The sequence shown here is derived from an EMBL/GenBank/DDBJ whole genome shotgun (WGS) entry which is preliminary data.</text>
</comment>
<gene>
    <name evidence="3" type="ORF">AXG93_3810s1060</name>
</gene>
<dbReference type="GO" id="GO:0045454">
    <property type="term" value="P:cell redox homeostasis"/>
    <property type="evidence" value="ECO:0007669"/>
    <property type="project" value="TreeGrafter"/>
</dbReference>
<evidence type="ECO:0000313" key="4">
    <source>
        <dbReference type="Proteomes" id="UP000077202"/>
    </source>
</evidence>
<evidence type="ECO:0000313" key="3">
    <source>
        <dbReference type="EMBL" id="OAE18637.1"/>
    </source>
</evidence>
<evidence type="ECO:0000259" key="2">
    <source>
        <dbReference type="Pfam" id="PF00085"/>
    </source>
</evidence>
<protein>
    <recommendedName>
        <fullName evidence="2">Thioredoxin domain-containing protein</fullName>
    </recommendedName>
</protein>
<comment type="similarity">
    <text evidence="1">Belongs to the thioredoxin family.</text>
</comment>
<dbReference type="Proteomes" id="UP000077202">
    <property type="component" value="Unassembled WGS sequence"/>
</dbReference>
<evidence type="ECO:0000256" key="1">
    <source>
        <dbReference type="ARBA" id="ARBA00008987"/>
    </source>
</evidence>
<dbReference type="InterPro" id="IPR013766">
    <property type="entry name" value="Thioredoxin_domain"/>
</dbReference>
<dbReference type="InterPro" id="IPR017937">
    <property type="entry name" value="Thioredoxin_CS"/>
</dbReference>
<reference evidence="3" key="1">
    <citation type="submission" date="2016-03" db="EMBL/GenBank/DDBJ databases">
        <title>Mechanisms controlling the formation of the plant cell surface in tip-growing cells are functionally conserved among land plants.</title>
        <authorList>
            <person name="Honkanen S."/>
            <person name="Jones V.A."/>
            <person name="Morieri G."/>
            <person name="Champion C."/>
            <person name="Hetherington A.J."/>
            <person name="Kelly S."/>
            <person name="Saint-Marcoux D."/>
            <person name="Proust H."/>
            <person name="Prescott H."/>
            <person name="Dolan L."/>
        </authorList>
    </citation>
    <scope>NUCLEOTIDE SEQUENCE [LARGE SCALE GENOMIC DNA]</scope>
    <source>
        <tissue evidence="3">Whole gametophyte</tissue>
    </source>
</reference>
<dbReference type="EMBL" id="LVLJ01004027">
    <property type="protein sequence ID" value="OAE18637.1"/>
    <property type="molecule type" value="Genomic_DNA"/>
</dbReference>
<keyword evidence="4" id="KW-1185">Reference proteome</keyword>